<gene>
    <name evidence="8" type="primary">flgD</name>
    <name evidence="8" type="ORF">GP644_00030</name>
</gene>
<sequence>MPTAVSSATQVAQQSTAANSAVTDASSSDYETFLKMLTAQARYQDPLEPMDSSEYAAQLAQFSMVEQQVESNTLLEAMAQQMGLANMAAMSGWVGMEARAAAPAHYDGSTPITVAPNPAAASDTVQLVVMDSDGNEVQRVPLPVSADPYQWNGLNDEGDPFASGNYSFTVESINNGEVIMSETAEVYTRVQETQMQGNDVVLILQGGSAILASSVTALRNPTSSG</sequence>
<evidence type="ECO:0000256" key="5">
    <source>
        <dbReference type="RuleBase" id="RU362076"/>
    </source>
</evidence>
<keyword evidence="8" id="KW-0966">Cell projection</keyword>
<dbReference type="EMBL" id="WSFO01000001">
    <property type="protein sequence ID" value="KAE9632207.1"/>
    <property type="molecule type" value="Genomic_DNA"/>
</dbReference>
<dbReference type="Gene3D" id="2.60.40.4070">
    <property type="match status" value="1"/>
</dbReference>
<feature type="domain" description="FlgD/Vpr Ig-like" evidence="7">
    <location>
        <begin position="107"/>
        <end position="175"/>
    </location>
</feature>
<keyword evidence="8" id="KW-0969">Cilium</keyword>
<keyword evidence="8" id="KW-0282">Flagellum</keyword>
<evidence type="ECO:0000313" key="9">
    <source>
        <dbReference type="Proteomes" id="UP000441586"/>
    </source>
</evidence>
<dbReference type="RefSeq" id="WP_158976087.1">
    <property type="nucleotide sequence ID" value="NZ_WSFO01000001.1"/>
</dbReference>
<evidence type="ECO:0000256" key="1">
    <source>
        <dbReference type="ARBA" id="ARBA00010577"/>
    </source>
</evidence>
<comment type="similarity">
    <text evidence="1 5">Belongs to the FlgD family.</text>
</comment>
<keyword evidence="3 5" id="KW-1005">Bacterial flagellum biogenesis</keyword>
<evidence type="ECO:0000256" key="3">
    <source>
        <dbReference type="ARBA" id="ARBA00022795"/>
    </source>
</evidence>
<proteinExistence type="inferred from homology"/>
<evidence type="ECO:0000313" key="8">
    <source>
        <dbReference type="EMBL" id="KAE9632207.1"/>
    </source>
</evidence>
<dbReference type="Proteomes" id="UP000441586">
    <property type="component" value="Unassembled WGS sequence"/>
</dbReference>
<evidence type="ECO:0000256" key="2">
    <source>
        <dbReference type="ARBA" id="ARBA00016013"/>
    </source>
</evidence>
<evidence type="ECO:0000259" key="7">
    <source>
        <dbReference type="Pfam" id="PF13860"/>
    </source>
</evidence>
<reference evidence="8 9" key="1">
    <citation type="submission" date="2019-12" db="EMBL/GenBank/DDBJ databases">
        <authorList>
            <person name="Zhang Y.-J."/>
        </authorList>
    </citation>
    <scope>NUCLEOTIDE SEQUENCE [LARGE SCALE GENOMIC DNA]</scope>
    <source>
        <strain evidence="8 9">H18S-6</strain>
    </source>
</reference>
<dbReference type="AlphaFoldDB" id="A0A6A4RKF7"/>
<dbReference type="InterPro" id="IPR005648">
    <property type="entry name" value="FlgD"/>
</dbReference>
<accession>A0A6A4RKF7</accession>
<comment type="function">
    <text evidence="4 5">Required for flagellar hook formation. May act as a scaffolding protein.</text>
</comment>
<protein>
    <recommendedName>
        <fullName evidence="2 5">Basal-body rod modification protein FlgD</fullName>
    </recommendedName>
</protein>
<dbReference type="InterPro" id="IPR025965">
    <property type="entry name" value="FlgD/Vpr_Ig-like"/>
</dbReference>
<evidence type="ECO:0000256" key="4">
    <source>
        <dbReference type="ARBA" id="ARBA00024746"/>
    </source>
</evidence>
<feature type="region of interest" description="Disordered" evidence="6">
    <location>
        <begin position="1"/>
        <end position="23"/>
    </location>
</feature>
<organism evidence="8 9">
    <name type="scientific">Parasedimentitalea maritima</name>
    <dbReference type="NCBI Taxonomy" id="2578117"/>
    <lineage>
        <taxon>Bacteria</taxon>
        <taxon>Pseudomonadati</taxon>
        <taxon>Pseudomonadota</taxon>
        <taxon>Alphaproteobacteria</taxon>
        <taxon>Rhodobacterales</taxon>
        <taxon>Paracoccaceae</taxon>
        <taxon>Parasedimentitalea</taxon>
    </lineage>
</organism>
<name>A0A6A4RKF7_9RHOB</name>
<dbReference type="NCBIfam" id="NF009453">
    <property type="entry name" value="PRK12813.1"/>
    <property type="match status" value="1"/>
</dbReference>
<comment type="caution">
    <text evidence="8">The sequence shown here is derived from an EMBL/GenBank/DDBJ whole genome shotgun (WGS) entry which is preliminary data.</text>
</comment>
<dbReference type="Pfam" id="PF13860">
    <property type="entry name" value="FlgD_ig"/>
    <property type="match status" value="1"/>
</dbReference>
<dbReference type="Pfam" id="PF03963">
    <property type="entry name" value="FlgD"/>
    <property type="match status" value="1"/>
</dbReference>
<evidence type="ECO:0000256" key="6">
    <source>
        <dbReference type="SAM" id="MobiDB-lite"/>
    </source>
</evidence>
<dbReference type="GO" id="GO:0044781">
    <property type="term" value="P:bacterial-type flagellum organization"/>
    <property type="evidence" value="ECO:0007669"/>
    <property type="project" value="UniProtKB-UniRule"/>
</dbReference>
<dbReference type="Gene3D" id="2.30.30.910">
    <property type="match status" value="1"/>
</dbReference>